<comment type="similarity">
    <text evidence="3">Belongs to the UPP synthase family.</text>
</comment>
<dbReference type="InterPro" id="IPR018520">
    <property type="entry name" value="UPP_synth-like_CS"/>
</dbReference>
<dbReference type="FunFam" id="3.40.1180.10:FF:000005">
    <property type="entry name" value="Alkyl transferase"/>
    <property type="match status" value="1"/>
</dbReference>
<dbReference type="InterPro" id="IPR036424">
    <property type="entry name" value="UPP_synth-like_sf"/>
</dbReference>
<accession>A0A8H6F3M4</accession>
<dbReference type="CDD" id="cd00475">
    <property type="entry name" value="Cis_IPPS"/>
    <property type="match status" value="1"/>
</dbReference>
<evidence type="ECO:0000256" key="2">
    <source>
        <dbReference type="ARBA" id="ARBA00022842"/>
    </source>
</evidence>
<dbReference type="SUPFAM" id="SSF64005">
    <property type="entry name" value="Undecaprenyl diphosphate synthase"/>
    <property type="match status" value="1"/>
</dbReference>
<sequence>MSSGPFYRSYSFNALWALVFKFPLFAYFVGFVEDFVISIIKTGPIPKHVAMIMDGNRTYAKKHRLPLKEGHFAGANALVKVLEVCYKVGIEQVTIYAFSLENFNRSKEEVDTLFALLRDKLKVMSEHEDSYARYNKVRIRIIGNRSFIPEDILKDLENVEETTKDFGSKKTLNVCFPYTARDEITYAIKTIASKRVSGELNDRNKITTKTIEKNFYFGDDVPPLDILIRTSGHTRLSDFLLWQCTTECTIEFPDVLWPDFGFISIMSILFKWSYYRTIQIEEEAIRGKEPRVQEVIPPVLLKELPNPPPLHQLFKA</sequence>
<dbReference type="GO" id="GO:0005811">
    <property type="term" value="C:lipid droplet"/>
    <property type="evidence" value="ECO:0007669"/>
    <property type="project" value="TreeGrafter"/>
</dbReference>
<evidence type="ECO:0000313" key="5">
    <source>
        <dbReference type="Proteomes" id="UP000536275"/>
    </source>
</evidence>
<dbReference type="EMBL" id="JABWAD010000037">
    <property type="protein sequence ID" value="KAF6069404.1"/>
    <property type="molecule type" value="Genomic_DNA"/>
</dbReference>
<dbReference type="PANTHER" id="PTHR10291:SF2">
    <property type="entry name" value="DEHYDRODOLICHYL DIPHOSPHATE SYNTHASE COMPLEX SUBUNIT SRT1"/>
    <property type="match status" value="1"/>
</dbReference>
<comment type="caution">
    <text evidence="4">The sequence shown here is derived from an EMBL/GenBank/DDBJ whole genome shotgun (WGS) entry which is preliminary data.</text>
</comment>
<keyword evidence="2" id="KW-0460">Magnesium</keyword>
<dbReference type="AlphaFoldDB" id="A0A8H6F3M4"/>
<evidence type="ECO:0000256" key="3">
    <source>
        <dbReference type="RuleBase" id="RU363018"/>
    </source>
</evidence>
<evidence type="ECO:0000256" key="1">
    <source>
        <dbReference type="ARBA" id="ARBA00022679"/>
    </source>
</evidence>
<reference evidence="4 5" key="1">
    <citation type="submission" date="2020-03" db="EMBL/GenBank/DDBJ databases">
        <title>FDA dAtabase for Regulatory Grade micrObial Sequences (FDA-ARGOS): Supporting development and validation of Infectious Disease Dx tests.</title>
        <authorList>
            <person name="Campos J."/>
            <person name="Goldberg B."/>
            <person name="Tallon L."/>
            <person name="Sadzewicz L."/>
            <person name="Vavikolanu K."/>
            <person name="Mehta A."/>
            <person name="Aluvathingal J."/>
            <person name="Nadendla S."/>
            <person name="Nandy P."/>
            <person name="Geyer C."/>
            <person name="Yan Y."/>
            <person name="Sichtig H."/>
        </authorList>
    </citation>
    <scope>NUCLEOTIDE SEQUENCE [LARGE SCALE GENOMIC DNA]</scope>
    <source>
        <strain evidence="4 5">FDAARGOS_656</strain>
    </source>
</reference>
<proteinExistence type="inferred from homology"/>
<feature type="transmembrane region" description="Helical" evidence="3">
    <location>
        <begin position="12"/>
        <end position="32"/>
    </location>
</feature>
<dbReference type="GO" id="GO:1904423">
    <property type="term" value="C:dehydrodolichyl diphosphate synthase complex"/>
    <property type="evidence" value="ECO:0007669"/>
    <property type="project" value="TreeGrafter"/>
</dbReference>
<dbReference type="GO" id="GO:0016020">
    <property type="term" value="C:membrane"/>
    <property type="evidence" value="ECO:0007669"/>
    <property type="project" value="TreeGrafter"/>
</dbReference>
<dbReference type="HAMAP" id="MF_01139">
    <property type="entry name" value="ISPT"/>
    <property type="match status" value="1"/>
</dbReference>
<dbReference type="Proteomes" id="UP000536275">
    <property type="component" value="Unassembled WGS sequence"/>
</dbReference>
<dbReference type="GO" id="GO:0045547">
    <property type="term" value="F:ditrans,polycis-polyprenyl diphosphate synthase [(2E,6E)-farnesyl diphosphate specific] activity"/>
    <property type="evidence" value="ECO:0007669"/>
    <property type="project" value="TreeGrafter"/>
</dbReference>
<keyword evidence="3" id="KW-0472">Membrane</keyword>
<dbReference type="EC" id="2.5.1.-" evidence="3"/>
<name>A0A8H6F3M4_CANAX</name>
<keyword evidence="3" id="KW-1133">Transmembrane helix</keyword>
<evidence type="ECO:0000313" key="4">
    <source>
        <dbReference type="EMBL" id="KAF6069404.1"/>
    </source>
</evidence>
<protein>
    <recommendedName>
        <fullName evidence="3">Alkyl transferase</fullName>
        <ecNumber evidence="3">2.5.1.-</ecNumber>
    </recommendedName>
</protein>
<dbReference type="GO" id="GO:0016094">
    <property type="term" value="P:polyprenol biosynthetic process"/>
    <property type="evidence" value="ECO:0007669"/>
    <property type="project" value="TreeGrafter"/>
</dbReference>
<keyword evidence="1 3" id="KW-0808">Transferase</keyword>
<dbReference type="PANTHER" id="PTHR10291">
    <property type="entry name" value="DEHYDRODOLICHYL DIPHOSPHATE SYNTHASE FAMILY MEMBER"/>
    <property type="match status" value="1"/>
</dbReference>
<gene>
    <name evidence="4" type="ORF">FOB64_003055</name>
</gene>
<dbReference type="InterPro" id="IPR001441">
    <property type="entry name" value="UPP_synth-like"/>
</dbReference>
<keyword evidence="3" id="KW-0812">Transmembrane</keyword>
<dbReference type="NCBIfam" id="TIGR00055">
    <property type="entry name" value="uppS"/>
    <property type="match status" value="1"/>
</dbReference>
<dbReference type="Gene3D" id="3.40.1180.10">
    <property type="entry name" value="Decaprenyl diphosphate synthase-like"/>
    <property type="match status" value="1"/>
</dbReference>
<dbReference type="PROSITE" id="PS01066">
    <property type="entry name" value="UPP_SYNTHASE"/>
    <property type="match status" value="1"/>
</dbReference>
<dbReference type="Pfam" id="PF01255">
    <property type="entry name" value="Prenyltransf"/>
    <property type="match status" value="1"/>
</dbReference>
<organism evidence="4 5">
    <name type="scientific">Candida albicans</name>
    <name type="common">Yeast</name>
    <dbReference type="NCBI Taxonomy" id="5476"/>
    <lineage>
        <taxon>Eukaryota</taxon>
        <taxon>Fungi</taxon>
        <taxon>Dikarya</taxon>
        <taxon>Ascomycota</taxon>
        <taxon>Saccharomycotina</taxon>
        <taxon>Pichiomycetes</taxon>
        <taxon>Debaryomycetaceae</taxon>
        <taxon>Candida/Lodderomyces clade</taxon>
        <taxon>Candida</taxon>
    </lineage>
</organism>
<dbReference type="GO" id="GO:0005783">
    <property type="term" value="C:endoplasmic reticulum"/>
    <property type="evidence" value="ECO:0007669"/>
    <property type="project" value="TreeGrafter"/>
</dbReference>